<keyword evidence="3" id="KW-1185">Reference proteome</keyword>
<proteinExistence type="predicted"/>
<dbReference type="AlphaFoldDB" id="A0A918ZEV7"/>
<reference evidence="2" key="1">
    <citation type="journal article" date="2014" name="Int. J. Syst. Evol. Microbiol.">
        <title>Complete genome sequence of Corynebacterium casei LMG S-19264T (=DSM 44701T), isolated from a smear-ripened cheese.</title>
        <authorList>
            <consortium name="US DOE Joint Genome Institute (JGI-PGF)"/>
            <person name="Walter F."/>
            <person name="Albersmeier A."/>
            <person name="Kalinowski J."/>
            <person name="Ruckert C."/>
        </authorList>
    </citation>
    <scope>NUCLEOTIDE SEQUENCE</scope>
    <source>
        <strain evidence="2">CGMCC 4.7403</strain>
    </source>
</reference>
<comment type="caution">
    <text evidence="2">The sequence shown here is derived from an EMBL/GenBank/DDBJ whole genome shotgun (WGS) entry which is preliminary data.</text>
</comment>
<evidence type="ECO:0000313" key="2">
    <source>
        <dbReference type="EMBL" id="GHE47558.1"/>
    </source>
</evidence>
<sequence>MNQVLGSQYLASLANGVDRVGLPTDVLRGPFGAADLDDPFADASRKVASPARAGGGFGVRERSVGGGHRRGGQSRTSRCTRPQQLS</sequence>
<organism evidence="2 3">
    <name type="scientific">Streptomyces capitiformicae</name>
    <dbReference type="NCBI Taxonomy" id="2014920"/>
    <lineage>
        <taxon>Bacteria</taxon>
        <taxon>Bacillati</taxon>
        <taxon>Actinomycetota</taxon>
        <taxon>Actinomycetes</taxon>
        <taxon>Kitasatosporales</taxon>
        <taxon>Streptomycetaceae</taxon>
        <taxon>Streptomyces</taxon>
    </lineage>
</organism>
<evidence type="ECO:0000256" key="1">
    <source>
        <dbReference type="SAM" id="MobiDB-lite"/>
    </source>
</evidence>
<protein>
    <submittedName>
        <fullName evidence="2">Uncharacterized protein</fullName>
    </submittedName>
</protein>
<feature type="compositionally biased region" description="Polar residues" evidence="1">
    <location>
        <begin position="73"/>
        <end position="86"/>
    </location>
</feature>
<gene>
    <name evidence="2" type="ORF">GCM10017771_68450</name>
</gene>
<evidence type="ECO:0000313" key="3">
    <source>
        <dbReference type="Proteomes" id="UP000603227"/>
    </source>
</evidence>
<reference evidence="2" key="2">
    <citation type="submission" date="2020-09" db="EMBL/GenBank/DDBJ databases">
        <authorList>
            <person name="Sun Q."/>
            <person name="Zhou Y."/>
        </authorList>
    </citation>
    <scope>NUCLEOTIDE SEQUENCE</scope>
    <source>
        <strain evidence="2">CGMCC 4.7403</strain>
    </source>
</reference>
<dbReference type="EMBL" id="BNAT01000031">
    <property type="protein sequence ID" value="GHE47558.1"/>
    <property type="molecule type" value="Genomic_DNA"/>
</dbReference>
<dbReference type="RefSeq" id="WP_189786314.1">
    <property type="nucleotide sequence ID" value="NZ_BNAT01000031.1"/>
</dbReference>
<name>A0A918ZEV7_9ACTN</name>
<accession>A0A918ZEV7</accession>
<dbReference type="Proteomes" id="UP000603227">
    <property type="component" value="Unassembled WGS sequence"/>
</dbReference>
<feature type="region of interest" description="Disordered" evidence="1">
    <location>
        <begin position="47"/>
        <end position="86"/>
    </location>
</feature>